<reference evidence="1 2" key="1">
    <citation type="journal article" date="2012" name="PLoS Pathog.">
        <title>Diverse lifestyles and strategies of plant pathogenesis encoded in the genomes of eighteen Dothideomycetes fungi.</title>
        <authorList>
            <person name="Ohm R.A."/>
            <person name="Feau N."/>
            <person name="Henrissat B."/>
            <person name="Schoch C.L."/>
            <person name="Horwitz B.A."/>
            <person name="Barry K.W."/>
            <person name="Condon B.J."/>
            <person name="Copeland A.C."/>
            <person name="Dhillon B."/>
            <person name="Glaser F."/>
            <person name="Hesse C.N."/>
            <person name="Kosti I."/>
            <person name="LaButti K."/>
            <person name="Lindquist E.A."/>
            <person name="Lucas S."/>
            <person name="Salamov A.A."/>
            <person name="Bradshaw R.E."/>
            <person name="Ciuffetti L."/>
            <person name="Hamelin R.C."/>
            <person name="Kema G.H.J."/>
            <person name="Lawrence C."/>
            <person name="Scott J.A."/>
            <person name="Spatafora J.W."/>
            <person name="Turgeon B.G."/>
            <person name="de Wit P.J.G.M."/>
            <person name="Zhong S."/>
            <person name="Goodwin S.B."/>
            <person name="Grigoriev I.V."/>
        </authorList>
    </citation>
    <scope>NUCLEOTIDE SEQUENCE [LARGE SCALE GENOMIC DNA]</scope>
    <source>
        <strain evidence="2">28A</strain>
    </source>
</reference>
<accession>R0K0I2</accession>
<dbReference type="Proteomes" id="UP000016935">
    <property type="component" value="Unassembled WGS sequence"/>
</dbReference>
<dbReference type="HOGENOM" id="CLU_1866372_0_0_1"/>
<dbReference type="AlphaFoldDB" id="R0K0I2"/>
<sequence>MALQSQSKRVLFDAPDDAARCRTKDFSTARHGGRPCRDAWLAFHHPTPANKLVLPLPPTRAGAGTGDDQVPTAPVRKLYANLARQLPAILCQDVMMIDDDAHDTYHLACHGPSSLEWHPHAHGIPEKISIFLGHRDV</sequence>
<dbReference type="GeneID" id="19403785"/>
<dbReference type="RefSeq" id="XP_008028795.1">
    <property type="nucleotide sequence ID" value="XM_008030604.1"/>
</dbReference>
<organism evidence="1 2">
    <name type="scientific">Exserohilum turcicum (strain 28A)</name>
    <name type="common">Northern leaf blight fungus</name>
    <name type="synonym">Setosphaeria turcica</name>
    <dbReference type="NCBI Taxonomy" id="671987"/>
    <lineage>
        <taxon>Eukaryota</taxon>
        <taxon>Fungi</taxon>
        <taxon>Dikarya</taxon>
        <taxon>Ascomycota</taxon>
        <taxon>Pezizomycotina</taxon>
        <taxon>Dothideomycetes</taxon>
        <taxon>Pleosporomycetidae</taxon>
        <taxon>Pleosporales</taxon>
        <taxon>Pleosporineae</taxon>
        <taxon>Pleosporaceae</taxon>
        <taxon>Exserohilum</taxon>
    </lineage>
</organism>
<proteinExistence type="predicted"/>
<evidence type="ECO:0000313" key="2">
    <source>
        <dbReference type="Proteomes" id="UP000016935"/>
    </source>
</evidence>
<keyword evidence="2" id="KW-1185">Reference proteome</keyword>
<name>R0K0I2_EXST2</name>
<dbReference type="EMBL" id="KB908833">
    <property type="protein sequence ID" value="EOA83189.1"/>
    <property type="molecule type" value="Genomic_DNA"/>
</dbReference>
<reference evidence="1 2" key="2">
    <citation type="journal article" date="2013" name="PLoS Genet.">
        <title>Comparative genome structure, secondary metabolite, and effector coding capacity across Cochliobolus pathogens.</title>
        <authorList>
            <person name="Condon B.J."/>
            <person name="Leng Y."/>
            <person name="Wu D."/>
            <person name="Bushley K.E."/>
            <person name="Ohm R.A."/>
            <person name="Otillar R."/>
            <person name="Martin J."/>
            <person name="Schackwitz W."/>
            <person name="Grimwood J."/>
            <person name="MohdZainudin N."/>
            <person name="Xue C."/>
            <person name="Wang R."/>
            <person name="Manning V.A."/>
            <person name="Dhillon B."/>
            <person name="Tu Z.J."/>
            <person name="Steffenson B.J."/>
            <person name="Salamov A."/>
            <person name="Sun H."/>
            <person name="Lowry S."/>
            <person name="LaButti K."/>
            <person name="Han J."/>
            <person name="Copeland A."/>
            <person name="Lindquist E."/>
            <person name="Barry K."/>
            <person name="Schmutz J."/>
            <person name="Baker S.E."/>
            <person name="Ciuffetti L.M."/>
            <person name="Grigoriev I.V."/>
            <person name="Zhong S."/>
            <person name="Turgeon B.G."/>
        </authorList>
    </citation>
    <scope>NUCLEOTIDE SEQUENCE [LARGE SCALE GENOMIC DNA]</scope>
    <source>
        <strain evidence="2">28A</strain>
    </source>
</reference>
<evidence type="ECO:0000313" key="1">
    <source>
        <dbReference type="EMBL" id="EOA83189.1"/>
    </source>
</evidence>
<protein>
    <submittedName>
        <fullName evidence="1">Uncharacterized protein</fullName>
    </submittedName>
</protein>
<gene>
    <name evidence="1" type="ORF">SETTUDRAFT_33505</name>
</gene>